<keyword evidence="2 3" id="KW-0040">ANK repeat</keyword>
<feature type="non-terminal residue" evidence="4">
    <location>
        <position position="1"/>
    </location>
</feature>
<dbReference type="SUPFAM" id="SSF48403">
    <property type="entry name" value="Ankyrin repeat"/>
    <property type="match status" value="1"/>
</dbReference>
<dbReference type="PANTHER" id="PTHR24171:SF10">
    <property type="entry name" value="ANKYRIN REPEAT DOMAIN-CONTAINING PROTEIN 29-LIKE"/>
    <property type="match status" value="1"/>
</dbReference>
<dbReference type="PRINTS" id="PR01415">
    <property type="entry name" value="ANKYRIN"/>
</dbReference>
<keyword evidence="5" id="KW-1185">Reference proteome</keyword>
<reference evidence="4" key="1">
    <citation type="submission" date="2023-03" db="EMBL/GenBank/DDBJ databases">
        <authorList>
            <person name="Steffen K."/>
            <person name="Cardenas P."/>
        </authorList>
    </citation>
    <scope>NUCLEOTIDE SEQUENCE</scope>
</reference>
<dbReference type="PROSITE" id="PS50297">
    <property type="entry name" value="ANK_REP_REGION"/>
    <property type="match status" value="2"/>
</dbReference>
<dbReference type="PROSITE" id="PS50088">
    <property type="entry name" value="ANK_REPEAT"/>
    <property type="match status" value="2"/>
</dbReference>
<dbReference type="Pfam" id="PF13637">
    <property type="entry name" value="Ank_4"/>
    <property type="match status" value="1"/>
</dbReference>
<evidence type="ECO:0000313" key="5">
    <source>
        <dbReference type="Proteomes" id="UP001174909"/>
    </source>
</evidence>
<keyword evidence="1" id="KW-0677">Repeat</keyword>
<dbReference type="InterPro" id="IPR036770">
    <property type="entry name" value="Ankyrin_rpt-contain_sf"/>
</dbReference>
<organism evidence="4 5">
    <name type="scientific">Geodia barretti</name>
    <name type="common">Barrett's horny sponge</name>
    <dbReference type="NCBI Taxonomy" id="519541"/>
    <lineage>
        <taxon>Eukaryota</taxon>
        <taxon>Metazoa</taxon>
        <taxon>Porifera</taxon>
        <taxon>Demospongiae</taxon>
        <taxon>Heteroscleromorpha</taxon>
        <taxon>Tetractinellida</taxon>
        <taxon>Astrophorina</taxon>
        <taxon>Geodiidae</taxon>
        <taxon>Geodia</taxon>
    </lineage>
</organism>
<evidence type="ECO:0000256" key="3">
    <source>
        <dbReference type="PROSITE-ProRule" id="PRU00023"/>
    </source>
</evidence>
<proteinExistence type="predicted"/>
<dbReference type="EMBL" id="CASHTH010003529">
    <property type="protein sequence ID" value="CAI8046100.1"/>
    <property type="molecule type" value="Genomic_DNA"/>
</dbReference>
<dbReference type="Proteomes" id="UP001174909">
    <property type="component" value="Unassembled WGS sequence"/>
</dbReference>
<dbReference type="AlphaFoldDB" id="A0AA35TD40"/>
<dbReference type="Gene3D" id="1.25.40.20">
    <property type="entry name" value="Ankyrin repeat-containing domain"/>
    <property type="match status" value="1"/>
</dbReference>
<accession>A0AA35TD40</accession>
<evidence type="ECO:0000313" key="4">
    <source>
        <dbReference type="EMBL" id="CAI8046100.1"/>
    </source>
</evidence>
<evidence type="ECO:0000256" key="1">
    <source>
        <dbReference type="ARBA" id="ARBA00022737"/>
    </source>
</evidence>
<protein>
    <submittedName>
        <fullName evidence="4">Ankyrin repeat domain-containing protein 17</fullName>
    </submittedName>
</protein>
<gene>
    <name evidence="4" type="ORF">GBAR_LOCUS25481</name>
</gene>
<name>A0AA35TD40_GEOBA</name>
<dbReference type="PANTHER" id="PTHR24171">
    <property type="entry name" value="ANKYRIN REPEAT DOMAIN-CONTAINING PROTEIN 39-RELATED"/>
    <property type="match status" value="1"/>
</dbReference>
<feature type="repeat" description="ANK" evidence="3">
    <location>
        <begin position="6"/>
        <end position="38"/>
    </location>
</feature>
<dbReference type="SMART" id="SM00248">
    <property type="entry name" value="ANK"/>
    <property type="match status" value="2"/>
</dbReference>
<evidence type="ECO:0000256" key="2">
    <source>
        <dbReference type="ARBA" id="ARBA00023043"/>
    </source>
</evidence>
<sequence>PCLYTQGRTELHDAAERGDVEVVERLLSTSVNINSRTEEEGDTALLLASLRGDVEVVRLLLKAGAVVFIPDKVWRTCHVLLLVGYVRLSLLA</sequence>
<dbReference type="InterPro" id="IPR002110">
    <property type="entry name" value="Ankyrin_rpt"/>
</dbReference>
<comment type="caution">
    <text evidence="4">The sequence shown here is derived from an EMBL/GenBank/DDBJ whole genome shotgun (WGS) entry which is preliminary data.</text>
</comment>
<feature type="repeat" description="ANK" evidence="3">
    <location>
        <begin position="40"/>
        <end position="72"/>
    </location>
</feature>